<proteinExistence type="predicted"/>
<protein>
    <submittedName>
        <fullName evidence="1">Uncharacterized protein</fullName>
    </submittedName>
</protein>
<sequence length="90" mass="9957">MSMQVGTAELSVGIIRELMNYGFCSYSVDQHLEGIGNSLREHYPQIPWVQVGSSVSGATPEIESPEKNGFVFSSCTTIMVEKDCFSNFRT</sequence>
<organism evidence="1 2">
    <name type="scientific">Rhododendron molle</name>
    <name type="common">Chinese azalea</name>
    <name type="synonym">Azalea mollis</name>
    <dbReference type="NCBI Taxonomy" id="49168"/>
    <lineage>
        <taxon>Eukaryota</taxon>
        <taxon>Viridiplantae</taxon>
        <taxon>Streptophyta</taxon>
        <taxon>Embryophyta</taxon>
        <taxon>Tracheophyta</taxon>
        <taxon>Spermatophyta</taxon>
        <taxon>Magnoliopsida</taxon>
        <taxon>eudicotyledons</taxon>
        <taxon>Gunneridae</taxon>
        <taxon>Pentapetalae</taxon>
        <taxon>asterids</taxon>
        <taxon>Ericales</taxon>
        <taxon>Ericaceae</taxon>
        <taxon>Ericoideae</taxon>
        <taxon>Rhodoreae</taxon>
        <taxon>Rhododendron</taxon>
    </lineage>
</organism>
<name>A0ACC0NA80_RHOML</name>
<comment type="caution">
    <text evidence="1">The sequence shown here is derived from an EMBL/GenBank/DDBJ whole genome shotgun (WGS) entry which is preliminary data.</text>
</comment>
<evidence type="ECO:0000313" key="1">
    <source>
        <dbReference type="EMBL" id="KAI8549428.1"/>
    </source>
</evidence>
<dbReference type="EMBL" id="CM046393">
    <property type="protein sequence ID" value="KAI8549428.1"/>
    <property type="molecule type" value="Genomic_DNA"/>
</dbReference>
<reference evidence="1" key="1">
    <citation type="submission" date="2022-02" db="EMBL/GenBank/DDBJ databases">
        <title>Plant Genome Project.</title>
        <authorList>
            <person name="Zhang R.-G."/>
        </authorList>
    </citation>
    <scope>NUCLEOTIDE SEQUENCE</scope>
    <source>
        <strain evidence="1">AT1</strain>
    </source>
</reference>
<keyword evidence="2" id="KW-1185">Reference proteome</keyword>
<accession>A0ACC0NA80</accession>
<evidence type="ECO:0000313" key="2">
    <source>
        <dbReference type="Proteomes" id="UP001062846"/>
    </source>
</evidence>
<dbReference type="Proteomes" id="UP001062846">
    <property type="component" value="Chromosome 6"/>
</dbReference>
<gene>
    <name evidence="1" type="ORF">RHMOL_Rhmol06G0023600</name>
</gene>